<dbReference type="Gene3D" id="1.10.260.40">
    <property type="entry name" value="lambda repressor-like DNA-binding domains"/>
    <property type="match status" value="1"/>
</dbReference>
<dbReference type="Gene3D" id="2.60.120.10">
    <property type="entry name" value="Jelly Rolls"/>
    <property type="match status" value="1"/>
</dbReference>
<dbReference type="PANTHER" id="PTHR46797:SF25">
    <property type="entry name" value="TRANSCRIPTIONAL REGULATOR"/>
    <property type="match status" value="1"/>
</dbReference>
<evidence type="ECO:0000313" key="4">
    <source>
        <dbReference type="Proteomes" id="UP000199208"/>
    </source>
</evidence>
<dbReference type="InterPro" id="IPR010982">
    <property type="entry name" value="Lambda_DNA-bd_dom_sf"/>
</dbReference>
<accession>A0A1G5RUZ3</accession>
<dbReference type="InterPro" id="IPR013096">
    <property type="entry name" value="Cupin_2"/>
</dbReference>
<dbReference type="SMART" id="SM00530">
    <property type="entry name" value="HTH_XRE"/>
    <property type="match status" value="1"/>
</dbReference>
<protein>
    <submittedName>
        <fullName evidence="3">Transcriptional regulator, XRE family with cupin sensor</fullName>
    </submittedName>
</protein>
<evidence type="ECO:0000313" key="3">
    <source>
        <dbReference type="EMBL" id="SCZ77271.1"/>
    </source>
</evidence>
<dbReference type="OrthoDB" id="9814553at2"/>
<dbReference type="InterPro" id="IPR050807">
    <property type="entry name" value="TransReg_Diox_bact_type"/>
</dbReference>
<dbReference type="InterPro" id="IPR014710">
    <property type="entry name" value="RmlC-like_jellyroll"/>
</dbReference>
<dbReference type="CDD" id="cd02209">
    <property type="entry name" value="cupin_XRE_C"/>
    <property type="match status" value="1"/>
</dbReference>
<dbReference type="AlphaFoldDB" id="A0A1G5RUZ3"/>
<dbReference type="GO" id="GO:0003700">
    <property type="term" value="F:DNA-binding transcription factor activity"/>
    <property type="evidence" value="ECO:0007669"/>
    <property type="project" value="TreeGrafter"/>
</dbReference>
<keyword evidence="4" id="KW-1185">Reference proteome</keyword>
<dbReference type="Pfam" id="PF01381">
    <property type="entry name" value="HTH_3"/>
    <property type="match status" value="1"/>
</dbReference>
<dbReference type="PROSITE" id="PS50943">
    <property type="entry name" value="HTH_CROC1"/>
    <property type="match status" value="1"/>
</dbReference>
<dbReference type="GO" id="GO:0003677">
    <property type="term" value="F:DNA binding"/>
    <property type="evidence" value="ECO:0007669"/>
    <property type="project" value="UniProtKB-KW"/>
</dbReference>
<dbReference type="CDD" id="cd00093">
    <property type="entry name" value="HTH_XRE"/>
    <property type="match status" value="1"/>
</dbReference>
<dbReference type="SUPFAM" id="SSF47413">
    <property type="entry name" value="lambda repressor-like DNA-binding domains"/>
    <property type="match status" value="1"/>
</dbReference>
<dbReference type="SUPFAM" id="SSF51182">
    <property type="entry name" value="RmlC-like cupins"/>
    <property type="match status" value="1"/>
</dbReference>
<dbReference type="EMBL" id="FMWL01000002">
    <property type="protein sequence ID" value="SCZ77271.1"/>
    <property type="molecule type" value="Genomic_DNA"/>
</dbReference>
<dbReference type="STRING" id="1120920.SAMN03080599_00700"/>
<organism evidence="3 4">
    <name type="scientific">Acidaminobacter hydrogenoformans DSM 2784</name>
    <dbReference type="NCBI Taxonomy" id="1120920"/>
    <lineage>
        <taxon>Bacteria</taxon>
        <taxon>Bacillati</taxon>
        <taxon>Bacillota</taxon>
        <taxon>Clostridia</taxon>
        <taxon>Peptostreptococcales</taxon>
        <taxon>Acidaminobacteraceae</taxon>
        <taxon>Acidaminobacter</taxon>
    </lineage>
</organism>
<reference evidence="3 4" key="1">
    <citation type="submission" date="2016-10" db="EMBL/GenBank/DDBJ databases">
        <authorList>
            <person name="de Groot N.N."/>
        </authorList>
    </citation>
    <scope>NUCLEOTIDE SEQUENCE [LARGE SCALE GENOMIC DNA]</scope>
    <source>
        <strain evidence="3 4">DSM 2784</strain>
    </source>
</reference>
<keyword evidence="1" id="KW-0238">DNA-binding</keyword>
<dbReference type="GO" id="GO:0005829">
    <property type="term" value="C:cytosol"/>
    <property type="evidence" value="ECO:0007669"/>
    <property type="project" value="TreeGrafter"/>
</dbReference>
<name>A0A1G5RUZ3_9FIRM</name>
<dbReference type="Proteomes" id="UP000199208">
    <property type="component" value="Unassembled WGS sequence"/>
</dbReference>
<evidence type="ECO:0000256" key="1">
    <source>
        <dbReference type="ARBA" id="ARBA00023125"/>
    </source>
</evidence>
<dbReference type="Pfam" id="PF07883">
    <property type="entry name" value="Cupin_2"/>
    <property type="match status" value="1"/>
</dbReference>
<sequence length="194" mass="22528">MPNNIGDKIKDLRLSKKMTLKELSEMTELSIGFLSQVERGLTALAITSLEKIARALDVDLSYFFPLKKRSNDVIMRSYEREVARVDSAHFIHYHLSNDLDNRDILPRMIEILPKSEDEMLSPYQHEGEEFIYVLEGIFTLYLNNERFELYPGDCAHFESSTVHNWANYTSRMVKILLINVPNGFKHSDVVEPML</sequence>
<dbReference type="RefSeq" id="WP_092589481.1">
    <property type="nucleotide sequence ID" value="NZ_FMWL01000002.1"/>
</dbReference>
<gene>
    <name evidence="3" type="ORF">SAMN03080599_00700</name>
</gene>
<dbReference type="InterPro" id="IPR011051">
    <property type="entry name" value="RmlC_Cupin_sf"/>
</dbReference>
<evidence type="ECO:0000259" key="2">
    <source>
        <dbReference type="PROSITE" id="PS50943"/>
    </source>
</evidence>
<dbReference type="PANTHER" id="PTHR46797">
    <property type="entry name" value="HTH-TYPE TRANSCRIPTIONAL REGULATOR"/>
    <property type="match status" value="1"/>
</dbReference>
<proteinExistence type="predicted"/>
<feature type="domain" description="HTH cro/C1-type" evidence="2">
    <location>
        <begin position="9"/>
        <end position="63"/>
    </location>
</feature>
<dbReference type="InterPro" id="IPR001387">
    <property type="entry name" value="Cro/C1-type_HTH"/>
</dbReference>